<dbReference type="AlphaFoldDB" id="A0A5C6M2Q1"/>
<evidence type="ECO:0000313" key="2">
    <source>
        <dbReference type="Proteomes" id="UP000321083"/>
    </source>
</evidence>
<protein>
    <submittedName>
        <fullName evidence="1">Uncharacterized protein</fullName>
    </submittedName>
</protein>
<keyword evidence="2" id="KW-1185">Reference proteome</keyword>
<gene>
    <name evidence="1" type="ORF">E3A20_25600</name>
</gene>
<comment type="caution">
    <text evidence="1">The sequence shown here is derived from an EMBL/GenBank/DDBJ whole genome shotgun (WGS) entry which is preliminary data.</text>
</comment>
<accession>A0A5C6M2Q1</accession>
<dbReference type="Proteomes" id="UP000321083">
    <property type="component" value="Unassembled WGS sequence"/>
</dbReference>
<reference evidence="1 2" key="1">
    <citation type="submission" date="2019-08" db="EMBL/GenBank/DDBJ databases">
        <title>100 year-old enigma solved: identification of Planctomyces bekefii, the type genus and species of the phylum Planctomycetes.</title>
        <authorList>
            <person name="Svetlana D.N."/>
            <person name="Overmann J."/>
        </authorList>
    </citation>
    <scope>NUCLEOTIDE SEQUENCE [LARGE SCALE GENOMIC DNA]</scope>
    <source>
        <strain evidence="1">Phe10_nw2017</strain>
    </source>
</reference>
<reference evidence="1 2" key="2">
    <citation type="submission" date="2019-08" db="EMBL/GenBank/DDBJ databases">
        <authorList>
            <person name="Henke P."/>
        </authorList>
    </citation>
    <scope>NUCLEOTIDE SEQUENCE [LARGE SCALE GENOMIC DNA]</scope>
    <source>
        <strain evidence="1">Phe10_nw2017</strain>
    </source>
</reference>
<name>A0A5C6M2Q1_9PLAN</name>
<evidence type="ECO:0000313" key="1">
    <source>
        <dbReference type="EMBL" id="TWW08312.1"/>
    </source>
</evidence>
<proteinExistence type="predicted"/>
<sequence length="76" mass="8566">MIASIRLSQPSDYALLMGEQNLAVNHFRFPLQVALKLVQPSFISFTIWNDSTTCFAFGRCFMTAAWCALNMSLDTL</sequence>
<organism evidence="1 2">
    <name type="scientific">Planctomyces bekefii</name>
    <dbReference type="NCBI Taxonomy" id="1653850"/>
    <lineage>
        <taxon>Bacteria</taxon>
        <taxon>Pseudomonadati</taxon>
        <taxon>Planctomycetota</taxon>
        <taxon>Planctomycetia</taxon>
        <taxon>Planctomycetales</taxon>
        <taxon>Planctomycetaceae</taxon>
        <taxon>Planctomyces</taxon>
    </lineage>
</organism>
<dbReference type="EMBL" id="SRHE01000732">
    <property type="protein sequence ID" value="TWW08312.1"/>
    <property type="molecule type" value="Genomic_DNA"/>
</dbReference>